<dbReference type="OrthoDB" id="3486565at2759"/>
<accession>A0A6A5ZUU9</accession>
<dbReference type="EMBL" id="ML977310">
    <property type="protein sequence ID" value="KAF2122587.1"/>
    <property type="molecule type" value="Genomic_DNA"/>
</dbReference>
<reference evidence="2" key="1">
    <citation type="journal article" date="2020" name="Stud. Mycol.">
        <title>101 Dothideomycetes genomes: a test case for predicting lifestyles and emergence of pathogens.</title>
        <authorList>
            <person name="Haridas S."/>
            <person name="Albert R."/>
            <person name="Binder M."/>
            <person name="Bloem J."/>
            <person name="Labutti K."/>
            <person name="Salamov A."/>
            <person name="Andreopoulos B."/>
            <person name="Baker S."/>
            <person name="Barry K."/>
            <person name="Bills G."/>
            <person name="Bluhm B."/>
            <person name="Cannon C."/>
            <person name="Castanera R."/>
            <person name="Culley D."/>
            <person name="Daum C."/>
            <person name="Ezra D."/>
            <person name="Gonzalez J."/>
            <person name="Henrissat B."/>
            <person name="Kuo A."/>
            <person name="Liang C."/>
            <person name="Lipzen A."/>
            <person name="Lutzoni F."/>
            <person name="Magnuson J."/>
            <person name="Mondo S."/>
            <person name="Nolan M."/>
            <person name="Ohm R."/>
            <person name="Pangilinan J."/>
            <person name="Park H.-J."/>
            <person name="Ramirez L."/>
            <person name="Alfaro M."/>
            <person name="Sun H."/>
            <person name="Tritt A."/>
            <person name="Yoshinaga Y."/>
            <person name="Zwiers L.-H."/>
            <person name="Turgeon B."/>
            <person name="Goodwin S."/>
            <person name="Spatafora J."/>
            <person name="Crous P."/>
            <person name="Grigoriev I."/>
        </authorList>
    </citation>
    <scope>NUCLEOTIDE SEQUENCE</scope>
    <source>
        <strain evidence="2">CBS 627.86</strain>
    </source>
</reference>
<evidence type="ECO:0000313" key="3">
    <source>
        <dbReference type="Proteomes" id="UP000799770"/>
    </source>
</evidence>
<proteinExistence type="predicted"/>
<evidence type="ECO:0000313" key="2">
    <source>
        <dbReference type="EMBL" id="KAF2122587.1"/>
    </source>
</evidence>
<evidence type="ECO:0000259" key="1">
    <source>
        <dbReference type="Pfam" id="PF06985"/>
    </source>
</evidence>
<gene>
    <name evidence="2" type="ORF">BDV96DRAFT_639167</name>
</gene>
<dbReference type="AlphaFoldDB" id="A0A6A5ZUU9"/>
<keyword evidence="3" id="KW-1185">Reference proteome</keyword>
<dbReference type="PANTHER" id="PTHR33112:SF16">
    <property type="entry name" value="HETEROKARYON INCOMPATIBILITY DOMAIN-CONTAINING PROTEIN"/>
    <property type="match status" value="1"/>
</dbReference>
<sequence length="593" mass="67261">MSTQPLTGSITSVLFHVLGNWINVDCGSSGVSEEVCLRLIELNASTPFYGFCRLLWFCRTGEHIRLPQSTIEWAFPSYKHPAPTEKLALIKRWFTEGVDHNYDFFPRRVLDLSSSSGNTRSSLRLVDASQNDVRGQYVALSHRWGSIEDMFYTTASNIQSRKAAINFEDLPATFQDAVIITRSLGVRYLWIDALCIVQHDTQDWLGESSSMGMLYEHAACTISAHCASNDHDGFLYRVFRDPPTVRLPDIKNGQDTFSSYVSLPGHFHYQVNESLLSRRGWVLQERFCSRRILHCTTTQLFWEDEQGIKGEAGSLANSWDSLNKFGYEVKNIPRLTSPSLSIKDWYTIIEKYSTCDLTVPTDKLPAISGIARLMQPRIQGGQYFSGIWMRDIHRGLLWCSASPSDLRAPAFNRAATWSWALYDGPIAYDHRIWSTRSNITCQRAITLPDRTVQDVDWLEAPGELILSARLKPLGGLGEPAIEEYPWPTKARSRTLFATDEECSSDNDHGWVNDIGWVVLDQEHGLVDNPELASSFYLADIASDAHNFILLLSKIRDSPPTYIRIGMGCIWARPENDYKPHYFQGTAHTEIHLV</sequence>
<dbReference type="Proteomes" id="UP000799770">
    <property type="component" value="Unassembled WGS sequence"/>
</dbReference>
<dbReference type="PANTHER" id="PTHR33112">
    <property type="entry name" value="DOMAIN PROTEIN, PUTATIVE-RELATED"/>
    <property type="match status" value="1"/>
</dbReference>
<feature type="domain" description="Heterokaryon incompatibility" evidence="1">
    <location>
        <begin position="137"/>
        <end position="285"/>
    </location>
</feature>
<protein>
    <submittedName>
        <fullName evidence="2">Heterokaryon incompatibility protein-domain-containing protein</fullName>
    </submittedName>
</protein>
<dbReference type="Pfam" id="PF06985">
    <property type="entry name" value="HET"/>
    <property type="match status" value="1"/>
</dbReference>
<dbReference type="InterPro" id="IPR010730">
    <property type="entry name" value="HET"/>
</dbReference>
<organism evidence="2 3">
    <name type="scientific">Lophiotrema nucula</name>
    <dbReference type="NCBI Taxonomy" id="690887"/>
    <lineage>
        <taxon>Eukaryota</taxon>
        <taxon>Fungi</taxon>
        <taxon>Dikarya</taxon>
        <taxon>Ascomycota</taxon>
        <taxon>Pezizomycotina</taxon>
        <taxon>Dothideomycetes</taxon>
        <taxon>Pleosporomycetidae</taxon>
        <taxon>Pleosporales</taxon>
        <taxon>Lophiotremataceae</taxon>
        <taxon>Lophiotrema</taxon>
    </lineage>
</organism>
<name>A0A6A5ZUU9_9PLEO</name>